<dbReference type="Pfam" id="PF11154">
    <property type="entry name" value="DUF2934"/>
    <property type="match status" value="1"/>
</dbReference>
<accession>A0AAF1KTA2</accession>
<feature type="region of interest" description="Disordered" evidence="1">
    <location>
        <begin position="38"/>
        <end position="82"/>
    </location>
</feature>
<name>A0AAF1KTA2_9PROT</name>
<dbReference type="InterPro" id="IPR021327">
    <property type="entry name" value="DUF2934"/>
</dbReference>
<keyword evidence="3" id="KW-1185">Reference proteome</keyword>
<reference evidence="2" key="1">
    <citation type="submission" date="2020-01" db="EMBL/GenBank/DDBJ databases">
        <authorList>
            <person name="Rat A."/>
        </authorList>
    </citation>
    <scope>NUCLEOTIDE SEQUENCE</scope>
    <source>
        <strain evidence="2">LMG 28251</strain>
    </source>
</reference>
<evidence type="ECO:0000313" key="2">
    <source>
        <dbReference type="EMBL" id="MBR0655092.1"/>
    </source>
</evidence>
<protein>
    <submittedName>
        <fullName evidence="2">DUF2934 domain-containing protein</fullName>
    </submittedName>
</protein>
<comment type="caution">
    <text evidence="2">The sequence shown here is derived from an EMBL/GenBank/DDBJ whole genome shotgun (WGS) entry which is preliminary data.</text>
</comment>
<dbReference type="RefSeq" id="WP_211873922.1">
    <property type="nucleotide sequence ID" value="NZ_JAAEDH010000007.1"/>
</dbReference>
<reference evidence="2" key="2">
    <citation type="journal article" date="2021" name="Syst. Appl. Microbiol.">
        <title>Roseomonas hellenica sp. nov., isolated from roots of wild-growing Alkanna tinctoria.</title>
        <authorList>
            <person name="Rat A."/>
            <person name="Naranjo H.D."/>
            <person name="Lebbe L."/>
            <person name="Cnockaert M."/>
            <person name="Krigas N."/>
            <person name="Grigoriadou K."/>
            <person name="Maloupa E."/>
            <person name="Willems A."/>
        </authorList>
    </citation>
    <scope>NUCLEOTIDE SEQUENCE</scope>
    <source>
        <strain evidence="2">LMG 28251</strain>
    </source>
</reference>
<dbReference type="AlphaFoldDB" id="A0AAF1KTA2"/>
<organism evidence="2 3">
    <name type="scientific">Plastoroseomonas arctica</name>
    <dbReference type="NCBI Taxonomy" id="1509237"/>
    <lineage>
        <taxon>Bacteria</taxon>
        <taxon>Pseudomonadati</taxon>
        <taxon>Pseudomonadota</taxon>
        <taxon>Alphaproteobacteria</taxon>
        <taxon>Acetobacterales</taxon>
        <taxon>Acetobacteraceae</taxon>
        <taxon>Plastoroseomonas</taxon>
    </lineage>
</organism>
<feature type="compositionally biased region" description="Low complexity" evidence="1">
    <location>
        <begin position="54"/>
        <end position="65"/>
    </location>
</feature>
<sequence>MSDAYEIAQQRIEERARQLWEEAGSPEGGAHRFEAQAKAEIAEDEAKHDDTVDDSFPASDPPASSGVTGPTGDHPAVQPKDD</sequence>
<proteinExistence type="predicted"/>
<gene>
    <name evidence="2" type="ORF">GXW79_08365</name>
</gene>
<dbReference type="Proteomes" id="UP001196068">
    <property type="component" value="Unassembled WGS sequence"/>
</dbReference>
<evidence type="ECO:0000313" key="3">
    <source>
        <dbReference type="Proteomes" id="UP001196068"/>
    </source>
</evidence>
<evidence type="ECO:0000256" key="1">
    <source>
        <dbReference type="SAM" id="MobiDB-lite"/>
    </source>
</evidence>
<dbReference type="EMBL" id="JAAEDH010000007">
    <property type="protein sequence ID" value="MBR0655092.1"/>
    <property type="molecule type" value="Genomic_DNA"/>
</dbReference>
<feature type="compositionally biased region" description="Basic and acidic residues" evidence="1">
    <location>
        <begin position="38"/>
        <end position="50"/>
    </location>
</feature>